<protein>
    <submittedName>
        <fullName evidence="1">Uncharacterized protein</fullName>
    </submittedName>
</protein>
<dbReference type="AlphaFoldDB" id="A0A9D4LNJ6"/>
<keyword evidence="2" id="KW-1185">Reference proteome</keyword>
<dbReference type="InterPro" id="IPR002110">
    <property type="entry name" value="Ankyrin_rpt"/>
</dbReference>
<gene>
    <name evidence="1" type="ORF">DPMN_023755</name>
</gene>
<accession>A0A9D4LNJ6</accession>
<evidence type="ECO:0000313" key="2">
    <source>
        <dbReference type="Proteomes" id="UP000828390"/>
    </source>
</evidence>
<dbReference type="SUPFAM" id="SSF48403">
    <property type="entry name" value="Ankyrin repeat"/>
    <property type="match status" value="1"/>
</dbReference>
<dbReference type="Pfam" id="PF13637">
    <property type="entry name" value="Ank_4"/>
    <property type="match status" value="1"/>
</dbReference>
<sequence length="76" mass="8186">MLTHNRKEPLMELLCYGADCNIGDSNGDTPLHVAVQVGDCNIGDSNGDTLLYVTVQIGVEGDSNRDISLHVAANEW</sequence>
<name>A0A9D4LNJ6_DREPO</name>
<evidence type="ECO:0000313" key="1">
    <source>
        <dbReference type="EMBL" id="KAH3860832.1"/>
    </source>
</evidence>
<proteinExistence type="predicted"/>
<dbReference type="InterPro" id="IPR036770">
    <property type="entry name" value="Ankyrin_rpt-contain_sf"/>
</dbReference>
<reference evidence="1" key="2">
    <citation type="submission" date="2020-11" db="EMBL/GenBank/DDBJ databases">
        <authorList>
            <person name="McCartney M.A."/>
            <person name="Auch B."/>
            <person name="Kono T."/>
            <person name="Mallez S."/>
            <person name="Becker A."/>
            <person name="Gohl D.M."/>
            <person name="Silverstein K.A.T."/>
            <person name="Koren S."/>
            <person name="Bechman K.B."/>
            <person name="Herman A."/>
            <person name="Abrahante J.E."/>
            <person name="Garbe J."/>
        </authorList>
    </citation>
    <scope>NUCLEOTIDE SEQUENCE</scope>
    <source>
        <strain evidence="1">Duluth1</strain>
        <tissue evidence="1">Whole animal</tissue>
    </source>
</reference>
<dbReference type="Proteomes" id="UP000828390">
    <property type="component" value="Unassembled WGS sequence"/>
</dbReference>
<comment type="caution">
    <text evidence="1">The sequence shown here is derived from an EMBL/GenBank/DDBJ whole genome shotgun (WGS) entry which is preliminary data.</text>
</comment>
<dbReference type="Gene3D" id="1.25.40.20">
    <property type="entry name" value="Ankyrin repeat-containing domain"/>
    <property type="match status" value="1"/>
</dbReference>
<organism evidence="1 2">
    <name type="scientific">Dreissena polymorpha</name>
    <name type="common">Zebra mussel</name>
    <name type="synonym">Mytilus polymorpha</name>
    <dbReference type="NCBI Taxonomy" id="45954"/>
    <lineage>
        <taxon>Eukaryota</taxon>
        <taxon>Metazoa</taxon>
        <taxon>Spiralia</taxon>
        <taxon>Lophotrochozoa</taxon>
        <taxon>Mollusca</taxon>
        <taxon>Bivalvia</taxon>
        <taxon>Autobranchia</taxon>
        <taxon>Heteroconchia</taxon>
        <taxon>Euheterodonta</taxon>
        <taxon>Imparidentia</taxon>
        <taxon>Neoheterodontei</taxon>
        <taxon>Myida</taxon>
        <taxon>Dreissenoidea</taxon>
        <taxon>Dreissenidae</taxon>
        <taxon>Dreissena</taxon>
    </lineage>
</organism>
<dbReference type="EMBL" id="JAIWYP010000002">
    <property type="protein sequence ID" value="KAH3860832.1"/>
    <property type="molecule type" value="Genomic_DNA"/>
</dbReference>
<reference evidence="1" key="1">
    <citation type="journal article" date="2019" name="bioRxiv">
        <title>The Genome of the Zebra Mussel, Dreissena polymorpha: A Resource for Invasive Species Research.</title>
        <authorList>
            <person name="McCartney M.A."/>
            <person name="Auch B."/>
            <person name="Kono T."/>
            <person name="Mallez S."/>
            <person name="Zhang Y."/>
            <person name="Obille A."/>
            <person name="Becker A."/>
            <person name="Abrahante J.E."/>
            <person name="Garbe J."/>
            <person name="Badalamenti J.P."/>
            <person name="Herman A."/>
            <person name="Mangelson H."/>
            <person name="Liachko I."/>
            <person name="Sullivan S."/>
            <person name="Sone E.D."/>
            <person name="Koren S."/>
            <person name="Silverstein K.A.T."/>
            <person name="Beckman K.B."/>
            <person name="Gohl D.M."/>
        </authorList>
    </citation>
    <scope>NUCLEOTIDE SEQUENCE</scope>
    <source>
        <strain evidence="1">Duluth1</strain>
        <tissue evidence="1">Whole animal</tissue>
    </source>
</reference>